<sequence>MFYPILTRRSVYSKKNDGNYYADYHHYFTEIKEDCQERCVYCDALLSEHGNEGFHIDHFRPYVHFAELKNDPNNLVLACSKCNIWKSKNWPTNMYFHVHASHDGTVGFIDPFQEPLSNHFSVEPSGKLLTTGAVAKYMLELLHLNRESRIQLRRKRAILHKAMQLNEVVDQDLKELVEYMQADDFDRDVARNMASSLRKVKNLLTDALNMLHKKAT</sequence>
<dbReference type="InterPro" id="IPR003615">
    <property type="entry name" value="HNH_nuc"/>
</dbReference>
<dbReference type="InterPro" id="IPR002711">
    <property type="entry name" value="HNH"/>
</dbReference>
<dbReference type="Pfam" id="PF01844">
    <property type="entry name" value="HNH"/>
    <property type="match status" value="1"/>
</dbReference>
<feature type="domain" description="HNH nuclease" evidence="1">
    <location>
        <begin position="26"/>
        <end position="84"/>
    </location>
</feature>
<keyword evidence="2" id="KW-0255">Endonuclease</keyword>
<accession>Q3K790</accession>
<name>Q3K790_PSEPF</name>
<dbReference type="Gene3D" id="1.10.30.50">
    <property type="match status" value="1"/>
</dbReference>
<keyword evidence="2" id="KW-0378">Hydrolase</keyword>
<keyword evidence="2" id="KW-0540">Nuclease</keyword>
<gene>
    <name evidence="2" type="ordered locus">Pfl01_4627</name>
</gene>
<dbReference type="GO" id="GO:0004519">
    <property type="term" value="F:endonuclease activity"/>
    <property type="evidence" value="ECO:0007669"/>
    <property type="project" value="UniProtKB-KW"/>
</dbReference>
<proteinExistence type="predicted"/>
<dbReference type="SMART" id="SM00507">
    <property type="entry name" value="HNHc"/>
    <property type="match status" value="1"/>
</dbReference>
<dbReference type="KEGG" id="pfo:Pfl01_4627"/>
<dbReference type="eggNOG" id="COG1403">
    <property type="taxonomic scope" value="Bacteria"/>
</dbReference>
<evidence type="ECO:0000313" key="2">
    <source>
        <dbReference type="EMBL" id="ABA76364.1"/>
    </source>
</evidence>
<dbReference type="AlphaFoldDB" id="Q3K790"/>
<reference evidence="2 3" key="1">
    <citation type="journal article" date="2009" name="Genome Biol.">
        <title>Genomic and genetic analyses of diversity and plant interactions of Pseudomonas fluorescens.</title>
        <authorList>
            <person name="Silby M.W."/>
            <person name="Cerdeno-Tarraga A.M."/>
            <person name="Vernikos G.S."/>
            <person name="Giddens S.R."/>
            <person name="Jackson R.W."/>
            <person name="Preston G.M."/>
            <person name="Zhang X.X."/>
            <person name="Moon C.D."/>
            <person name="Gehrig S.M."/>
            <person name="Godfrey S.A."/>
            <person name="Knight C.G."/>
            <person name="Malone J.G."/>
            <person name="Robinson Z."/>
            <person name="Spiers A.J."/>
            <person name="Harris S."/>
            <person name="Challis G.L."/>
            <person name="Yaxley A.M."/>
            <person name="Harris D."/>
            <person name="Seeger K."/>
            <person name="Murphy L."/>
            <person name="Rutter S."/>
            <person name="Squares R."/>
            <person name="Quail M.A."/>
            <person name="Saunders E."/>
            <person name="Mavromatis K."/>
            <person name="Brettin T.S."/>
            <person name="Bentley S.D."/>
            <person name="Hothersall J."/>
            <person name="Stephens E."/>
            <person name="Thomas C.M."/>
            <person name="Parkhill J."/>
            <person name="Levy S.B."/>
            <person name="Rainey P.B."/>
            <person name="Thomson N.R."/>
        </authorList>
    </citation>
    <scope>NUCLEOTIDE SEQUENCE [LARGE SCALE GENOMIC DNA]</scope>
    <source>
        <strain evidence="2 3">Pf0-1</strain>
    </source>
</reference>
<dbReference type="RefSeq" id="WP_011335826.1">
    <property type="nucleotide sequence ID" value="NC_007492.2"/>
</dbReference>
<evidence type="ECO:0000313" key="3">
    <source>
        <dbReference type="Proteomes" id="UP000002704"/>
    </source>
</evidence>
<dbReference type="HOGENOM" id="CLU_1276729_0_0_6"/>
<dbReference type="Proteomes" id="UP000002704">
    <property type="component" value="Chromosome"/>
</dbReference>
<evidence type="ECO:0000259" key="1">
    <source>
        <dbReference type="SMART" id="SM00507"/>
    </source>
</evidence>
<dbReference type="GO" id="GO:0008270">
    <property type="term" value="F:zinc ion binding"/>
    <property type="evidence" value="ECO:0007669"/>
    <property type="project" value="InterPro"/>
</dbReference>
<dbReference type="EMBL" id="CP000094">
    <property type="protein sequence ID" value="ABA76364.1"/>
    <property type="molecule type" value="Genomic_DNA"/>
</dbReference>
<organism evidence="2 3">
    <name type="scientific">Pseudomonas fluorescens (strain Pf0-1)</name>
    <dbReference type="NCBI Taxonomy" id="205922"/>
    <lineage>
        <taxon>Bacteria</taxon>
        <taxon>Pseudomonadati</taxon>
        <taxon>Pseudomonadota</taxon>
        <taxon>Gammaproteobacteria</taxon>
        <taxon>Pseudomonadales</taxon>
        <taxon>Pseudomonadaceae</taxon>
        <taxon>Pseudomonas</taxon>
    </lineage>
</organism>
<protein>
    <submittedName>
        <fullName evidence="2">Putative HNH endonuclease</fullName>
    </submittedName>
</protein>
<dbReference type="CDD" id="cd00085">
    <property type="entry name" value="HNHc"/>
    <property type="match status" value="1"/>
</dbReference>
<dbReference type="GO" id="GO:0003676">
    <property type="term" value="F:nucleic acid binding"/>
    <property type="evidence" value="ECO:0007669"/>
    <property type="project" value="InterPro"/>
</dbReference>